<dbReference type="AlphaFoldDB" id="I2PXN4"/>
<dbReference type="eggNOG" id="COG3861">
    <property type="taxonomic scope" value="Bacteria"/>
</dbReference>
<name>I2PXN4_9BACT</name>
<reference evidence="1" key="1">
    <citation type="submission" date="2011-11" db="EMBL/GenBank/DDBJ databases">
        <title>Improved High-Quality Draft sequence of Desulfovibrio sp. U5L.</title>
        <authorList>
            <consortium name="US DOE Joint Genome Institute"/>
            <person name="Lucas S."/>
            <person name="Han J."/>
            <person name="Lapidus A."/>
            <person name="Cheng J.-F."/>
            <person name="Goodwin L."/>
            <person name="Pitluck S."/>
            <person name="Peters L."/>
            <person name="Ovchinnikova G."/>
            <person name="Held B."/>
            <person name="Detter J.C."/>
            <person name="Han C."/>
            <person name="Tapia R."/>
            <person name="Land M."/>
            <person name="Hauser L."/>
            <person name="Kyrpides N."/>
            <person name="Ivanova N."/>
            <person name="Pagani I."/>
            <person name="Gabster J."/>
            <person name="Walker C."/>
            <person name="Stolyar S."/>
            <person name="Stahl D."/>
            <person name="Arkin A."/>
            <person name="Dehal P."/>
            <person name="Hazen T."/>
            <person name="Woyke T."/>
        </authorList>
    </citation>
    <scope>NUCLEOTIDE SEQUENCE [LARGE SCALE GENOMIC DNA]</scope>
    <source>
        <strain evidence="1">U5L</strain>
    </source>
</reference>
<accession>I2PXN4</accession>
<dbReference type="InterPro" id="IPR011033">
    <property type="entry name" value="PRC_barrel-like_sf"/>
</dbReference>
<dbReference type="EMBL" id="JH600068">
    <property type="protein sequence ID" value="EIG52290.1"/>
    <property type="molecule type" value="Genomic_DNA"/>
</dbReference>
<protein>
    <recommendedName>
        <fullName evidence="2">PRC-barrel domain-containing protein</fullName>
    </recommendedName>
</protein>
<proteinExistence type="predicted"/>
<dbReference type="SUPFAM" id="SSF50346">
    <property type="entry name" value="PRC-barrel domain"/>
    <property type="match status" value="2"/>
</dbReference>
<sequence length="201" mass="21186">MPENALDLALDAPVAATDGPLGRVAHVIINPESGTATHLVVREEALPNTLRLVPKKYLGQAGPGAVTLTISRKRAGELKEYIQADYYPPSFFLGLARAEKANLPLSPSGWTFEHPATPEGSVALAGHEPILATDGRAGRVDGVLADPHTGRVTHLLLRQGHLWGAREVQIPAGLVSRYEDGQVVLSVDKAAVGALPDVHAG</sequence>
<dbReference type="STRING" id="596152.DesU5LDRAFT_0585"/>
<gene>
    <name evidence="1" type="ORF">DesU5LDRAFT_0585</name>
</gene>
<organism evidence="1">
    <name type="scientific">Desulfovibrio sp. U5L</name>
    <dbReference type="NCBI Taxonomy" id="596152"/>
    <lineage>
        <taxon>Bacteria</taxon>
        <taxon>Pseudomonadati</taxon>
        <taxon>Thermodesulfobacteriota</taxon>
        <taxon>Desulfovibrionia</taxon>
        <taxon>Desulfovibrionales</taxon>
        <taxon>Desulfovibrionaceae</taxon>
        <taxon>Desulfovibrio</taxon>
    </lineage>
</organism>
<dbReference type="HOGENOM" id="CLU_1324449_0_0_7"/>
<evidence type="ECO:0008006" key="2">
    <source>
        <dbReference type="Google" id="ProtNLM"/>
    </source>
</evidence>
<evidence type="ECO:0000313" key="1">
    <source>
        <dbReference type="EMBL" id="EIG52290.1"/>
    </source>
</evidence>
<dbReference type="OrthoDB" id="510842at2"/>